<name>A0ACC2A8F3_DIPCM</name>
<gene>
    <name evidence="1" type="ORF">O6H91_23G015100</name>
</gene>
<organism evidence="1 2">
    <name type="scientific">Diphasiastrum complanatum</name>
    <name type="common">Issler's clubmoss</name>
    <name type="synonym">Lycopodium complanatum</name>
    <dbReference type="NCBI Taxonomy" id="34168"/>
    <lineage>
        <taxon>Eukaryota</taxon>
        <taxon>Viridiplantae</taxon>
        <taxon>Streptophyta</taxon>
        <taxon>Embryophyta</taxon>
        <taxon>Tracheophyta</taxon>
        <taxon>Lycopodiopsida</taxon>
        <taxon>Lycopodiales</taxon>
        <taxon>Lycopodiaceae</taxon>
        <taxon>Lycopodioideae</taxon>
        <taxon>Diphasiastrum</taxon>
    </lineage>
</organism>
<dbReference type="EMBL" id="CM055114">
    <property type="protein sequence ID" value="KAJ7513802.1"/>
    <property type="molecule type" value="Genomic_DNA"/>
</dbReference>
<evidence type="ECO:0000313" key="1">
    <source>
        <dbReference type="EMBL" id="KAJ7513802.1"/>
    </source>
</evidence>
<reference evidence="2" key="1">
    <citation type="journal article" date="2024" name="Proc. Natl. Acad. Sci. U.S.A.">
        <title>Extraordinary preservation of gene collinearity over three hundred million years revealed in homosporous lycophytes.</title>
        <authorList>
            <person name="Li C."/>
            <person name="Wickell D."/>
            <person name="Kuo L.Y."/>
            <person name="Chen X."/>
            <person name="Nie B."/>
            <person name="Liao X."/>
            <person name="Peng D."/>
            <person name="Ji J."/>
            <person name="Jenkins J."/>
            <person name="Williams M."/>
            <person name="Shu S."/>
            <person name="Plott C."/>
            <person name="Barry K."/>
            <person name="Rajasekar S."/>
            <person name="Grimwood J."/>
            <person name="Han X."/>
            <person name="Sun S."/>
            <person name="Hou Z."/>
            <person name="He W."/>
            <person name="Dai G."/>
            <person name="Sun C."/>
            <person name="Schmutz J."/>
            <person name="Leebens-Mack J.H."/>
            <person name="Li F.W."/>
            <person name="Wang L."/>
        </authorList>
    </citation>
    <scope>NUCLEOTIDE SEQUENCE [LARGE SCALE GENOMIC DNA]</scope>
    <source>
        <strain evidence="2">cv. PW_Plant_1</strain>
    </source>
</reference>
<evidence type="ECO:0000313" key="2">
    <source>
        <dbReference type="Proteomes" id="UP001162992"/>
    </source>
</evidence>
<proteinExistence type="predicted"/>
<sequence>MMSFGDFASIQQQHPCNRDLFKRKGEDPMLTARSGVFPDYLMPACDFSAQLPTIAECAEEFFACNKMDSGDQPKSASVSAEGTYTESSSGFSGDSAVHDLYVKGKGYRPRAFLSLFSSFCNCWHQKAQEADGMPNASVEALVELSRRQQEELADKQDTIDMLEWQLQQLQAMARKEHELQDDMKSSEKGNKSPPLSPGFNTAELLFEMTTIRSIISIRFFCKVFMKQMEISGYSIWRALAELEPRTTFLRKEHTAFALESRINKALFHSFENDSFDETGLTQILDPCNRSIVRMEQFKRMKLMDVGEAVNPNHSAFDPDFFKFCESKTREMWALFPWSIIFKSSEERAVFTASFLDAAKGVWLLHRLAFSMNPEIGIIRVGRCMELNPTFVEAVVDLPAICNKCQASRVEFMIMPGFRSLKPMKCQVYPHVQCK</sequence>
<comment type="caution">
    <text evidence="1">The sequence shown here is derived from an EMBL/GenBank/DDBJ whole genome shotgun (WGS) entry which is preliminary data.</text>
</comment>
<dbReference type="Proteomes" id="UP001162992">
    <property type="component" value="Chromosome 23"/>
</dbReference>
<protein>
    <submittedName>
        <fullName evidence="1">Uncharacterized protein</fullName>
    </submittedName>
</protein>
<keyword evidence="2" id="KW-1185">Reference proteome</keyword>
<accession>A0ACC2A8F3</accession>